<evidence type="ECO:0000313" key="2">
    <source>
        <dbReference type="EMBL" id="CAB3250305.1"/>
    </source>
</evidence>
<accession>A0A8S1AT05</accession>
<reference evidence="2 3" key="1">
    <citation type="submission" date="2020-04" db="EMBL/GenBank/DDBJ databases">
        <authorList>
            <person name="Wallbank WR R."/>
            <person name="Pardo Diaz C."/>
            <person name="Kozak K."/>
            <person name="Martin S."/>
            <person name="Jiggins C."/>
            <person name="Moest M."/>
            <person name="Warren A I."/>
            <person name="Byers J.R.P. K."/>
            <person name="Montejo-Kovacevich G."/>
            <person name="Yen C E."/>
        </authorList>
    </citation>
    <scope>NUCLEOTIDE SEQUENCE [LARGE SCALE GENOMIC DNA]</scope>
</reference>
<proteinExistence type="predicted"/>
<gene>
    <name evidence="2" type="ORF">APLA_LOCUS13045</name>
</gene>
<dbReference type="Proteomes" id="UP000494256">
    <property type="component" value="Unassembled WGS sequence"/>
</dbReference>
<protein>
    <submittedName>
        <fullName evidence="2">Uncharacterized protein</fullName>
    </submittedName>
</protein>
<name>A0A8S1AT05_ARCPL</name>
<sequence length="155" mass="17527">MAPSNRSVNVRLSREINDENILDALQNSDIDYDSDVSDNDPNYQPQVDNRNRTFNRNSTSVSSSDDDPPSPEVAPSPVLSASSMRATLRVRRGRPDRGVRRGLRIRAMTSSSRDGIQNQWAGTTFDPEVRELQQPTFIPKKLRRVAEFDVCRTVH</sequence>
<organism evidence="2 3">
    <name type="scientific">Arctia plantaginis</name>
    <name type="common">Wood tiger moth</name>
    <name type="synonym">Phalaena plantaginis</name>
    <dbReference type="NCBI Taxonomy" id="874455"/>
    <lineage>
        <taxon>Eukaryota</taxon>
        <taxon>Metazoa</taxon>
        <taxon>Ecdysozoa</taxon>
        <taxon>Arthropoda</taxon>
        <taxon>Hexapoda</taxon>
        <taxon>Insecta</taxon>
        <taxon>Pterygota</taxon>
        <taxon>Neoptera</taxon>
        <taxon>Endopterygota</taxon>
        <taxon>Lepidoptera</taxon>
        <taxon>Glossata</taxon>
        <taxon>Ditrysia</taxon>
        <taxon>Noctuoidea</taxon>
        <taxon>Erebidae</taxon>
        <taxon>Arctiinae</taxon>
        <taxon>Arctia</taxon>
    </lineage>
</organism>
<feature type="compositionally biased region" description="Low complexity" evidence="1">
    <location>
        <begin position="73"/>
        <end position="83"/>
    </location>
</feature>
<dbReference type="AlphaFoldDB" id="A0A8S1AT05"/>
<feature type="compositionally biased region" description="Polar residues" evidence="1">
    <location>
        <begin position="43"/>
        <end position="57"/>
    </location>
</feature>
<feature type="region of interest" description="Disordered" evidence="1">
    <location>
        <begin position="27"/>
        <end position="100"/>
    </location>
</feature>
<evidence type="ECO:0000313" key="3">
    <source>
        <dbReference type="Proteomes" id="UP000494256"/>
    </source>
</evidence>
<comment type="caution">
    <text evidence="2">The sequence shown here is derived from an EMBL/GenBank/DDBJ whole genome shotgun (WGS) entry which is preliminary data.</text>
</comment>
<dbReference type="OrthoDB" id="7468114at2759"/>
<evidence type="ECO:0000256" key="1">
    <source>
        <dbReference type="SAM" id="MobiDB-lite"/>
    </source>
</evidence>
<dbReference type="EMBL" id="CADEBD010000348">
    <property type="protein sequence ID" value="CAB3250305.1"/>
    <property type="molecule type" value="Genomic_DNA"/>
</dbReference>